<evidence type="ECO:0000313" key="4">
    <source>
        <dbReference type="Proteomes" id="UP000594262"/>
    </source>
</evidence>
<reference evidence="3" key="1">
    <citation type="submission" date="2021-01" db="UniProtKB">
        <authorList>
            <consortium name="EnsemblMetazoa"/>
        </authorList>
    </citation>
    <scope>IDENTIFICATION</scope>
</reference>
<evidence type="ECO:0000313" key="3">
    <source>
        <dbReference type="EnsemblMetazoa" id="CLYHEMP001206.1"/>
    </source>
</evidence>
<keyword evidence="4" id="KW-1185">Reference proteome</keyword>
<keyword evidence="2" id="KW-1133">Transmembrane helix</keyword>
<feature type="region of interest" description="Disordered" evidence="1">
    <location>
        <begin position="189"/>
        <end position="233"/>
    </location>
</feature>
<proteinExistence type="predicted"/>
<feature type="compositionally biased region" description="Basic and acidic residues" evidence="1">
    <location>
        <begin position="191"/>
        <end position="200"/>
    </location>
</feature>
<dbReference type="Proteomes" id="UP000594262">
    <property type="component" value="Unplaced"/>
</dbReference>
<dbReference type="GeneID" id="136807096"/>
<evidence type="ECO:0000256" key="1">
    <source>
        <dbReference type="SAM" id="MobiDB-lite"/>
    </source>
</evidence>
<organism evidence="3 4">
    <name type="scientific">Clytia hemisphaerica</name>
    <dbReference type="NCBI Taxonomy" id="252671"/>
    <lineage>
        <taxon>Eukaryota</taxon>
        <taxon>Metazoa</taxon>
        <taxon>Cnidaria</taxon>
        <taxon>Hydrozoa</taxon>
        <taxon>Hydroidolina</taxon>
        <taxon>Leptothecata</taxon>
        <taxon>Obeliida</taxon>
        <taxon>Clytiidae</taxon>
        <taxon>Clytia</taxon>
    </lineage>
</organism>
<dbReference type="PANTHER" id="PTHR10974:SF39">
    <property type="entry name" value="E2F TRANSCRIPTION FACTOR CC-MB DOMAIN-CONTAINING PROTEIN"/>
    <property type="match status" value="1"/>
</dbReference>
<feature type="compositionally biased region" description="Polar residues" evidence="1">
    <location>
        <begin position="208"/>
        <end position="218"/>
    </location>
</feature>
<dbReference type="GO" id="GO:0005615">
    <property type="term" value="C:extracellular space"/>
    <property type="evidence" value="ECO:0007669"/>
    <property type="project" value="TreeGrafter"/>
</dbReference>
<feature type="transmembrane region" description="Helical" evidence="2">
    <location>
        <begin position="12"/>
        <end position="31"/>
    </location>
</feature>
<dbReference type="PANTHER" id="PTHR10974">
    <property type="entry name" value="FI08016P-RELATED"/>
    <property type="match status" value="1"/>
</dbReference>
<dbReference type="InterPro" id="IPR017850">
    <property type="entry name" value="Alkaline_phosphatase_core_sf"/>
</dbReference>
<sequence>MVEKSHAHQPRRYFVITAILLVIYGVCYVLFLSDEKVNSDILKKDYNAFKLKLLIETKIKNQKMKRKVEAELMEREPKISNLGDIQKTQKPLMSTDSKVMNLGDSQYTEKLPGKVLMTMDSEMLNSDDTQERKKPIGKALITTLEPTVVKTKILPKKATLNKNDNIFKVTTLKPTKHPSKAPKLTTVKFTQTDKSRPIDRKSRKMKHSTTPATTSKSRPSCPHPTLPVKSGVQNTDQITCKPNQLSQSACQYVTKNYPYEFNKNKCGNGKEELTICTFDVKNVKFKCNYKACGKNFTGKIFIHIFDDQTGWYETQKPGYKGTPLLEKAVLKFAKRPRIAQDFLFLSCNNVPNRTQILHYDSKHFNVVPTDAKREEKLNINVVWLDSLSRRHFYRSLPRTIERIAEINKNKTNGAEILDFELMQSVHGHTHQSLHAFFDARVLSKHLSESQKNEIPPNINNLLSHMKWSGYEVLYQEDMCYKGYWGFNQIVEGFKEWKRIKKGMGKLAIDETGLMFASCKMIETALKNDDLNIFNTVKKVCYNGQTMNTYYLRYITQKLLKTTSNLFTVSQLNYPHDGAGDRVQGMDNDLADFFTEMSNLKNTITFVFADHGNTYTNYIYAEVDGRYEQHHPHFFTILPEKVIKRLGYETVNALRHNRLRLVSLIDLHHTIKRLADRNYPKKGILEMVPANRTCGDLELSTPNFCVCQDWDSPMMNKTLYWPFVEFAVGNINNMISDVSPESRCKRLVPQRYENLISRKKGANIELSMDVVTKPGVGSTNNEERFTFQVKYNSDKTLGSYQAELVAHNRISKYGGYKVCSDTEEKDLSICICNLGKNGKRLKSSPKLLKMLDLYPVRTDYIYRIQNDKFFLREEITHIDENHIGLLRRIVYENKKEKTGVLNDHRSTTFELINYSSDRTYDVKIVFTDFENMKPMNDGECKGIARPNSMRYLCTIALSRLSGNGGLKYEVEFTLI</sequence>
<dbReference type="Pfam" id="PF02995">
    <property type="entry name" value="DUF229"/>
    <property type="match status" value="1"/>
</dbReference>
<accession>A0A7M5UZY4</accession>
<dbReference type="SUPFAM" id="SSF53649">
    <property type="entry name" value="Alkaline phosphatase-like"/>
    <property type="match status" value="2"/>
</dbReference>
<keyword evidence="2" id="KW-0472">Membrane</keyword>
<dbReference type="Gene3D" id="3.40.720.10">
    <property type="entry name" value="Alkaline Phosphatase, subunit A"/>
    <property type="match status" value="1"/>
</dbReference>
<dbReference type="OrthoDB" id="5983664at2759"/>
<dbReference type="RefSeq" id="XP_066919766.1">
    <property type="nucleotide sequence ID" value="XM_067063665.1"/>
</dbReference>
<protein>
    <submittedName>
        <fullName evidence="3">Uncharacterized protein</fullName>
    </submittedName>
</protein>
<evidence type="ECO:0000256" key="2">
    <source>
        <dbReference type="SAM" id="Phobius"/>
    </source>
</evidence>
<name>A0A7M5UZY4_9CNID</name>
<dbReference type="AlphaFoldDB" id="A0A7M5UZY4"/>
<dbReference type="EnsemblMetazoa" id="CLYHEMT001206.1">
    <property type="protein sequence ID" value="CLYHEMP001206.1"/>
    <property type="gene ID" value="CLYHEMG001206"/>
</dbReference>
<dbReference type="InterPro" id="IPR004245">
    <property type="entry name" value="DUF229"/>
</dbReference>
<keyword evidence="2" id="KW-0812">Transmembrane</keyword>